<evidence type="ECO:0000256" key="2">
    <source>
        <dbReference type="HAMAP-Rule" id="MF_00048"/>
    </source>
</evidence>
<dbReference type="EMBL" id="MAPZ01000016">
    <property type="protein sequence ID" value="OBY11255.1"/>
    <property type="molecule type" value="Genomic_DNA"/>
</dbReference>
<dbReference type="InterPro" id="IPR011335">
    <property type="entry name" value="Restrct_endonuc-II-like"/>
</dbReference>
<dbReference type="GO" id="GO:0003676">
    <property type="term" value="F:nucleic acid binding"/>
    <property type="evidence" value="ECO:0007669"/>
    <property type="project" value="InterPro"/>
</dbReference>
<evidence type="ECO:0000313" key="3">
    <source>
        <dbReference type="EMBL" id="OBY11255.1"/>
    </source>
</evidence>
<dbReference type="PANTHER" id="PTHR34039">
    <property type="entry name" value="UPF0102 PROTEIN YRAN"/>
    <property type="match status" value="1"/>
</dbReference>
<dbReference type="PANTHER" id="PTHR34039:SF1">
    <property type="entry name" value="UPF0102 PROTEIN YRAN"/>
    <property type="match status" value="1"/>
</dbReference>
<dbReference type="AlphaFoldDB" id="A0A174VP88"/>
<comment type="caution">
    <text evidence="3">The sequence shown here is derived from an EMBL/GenBank/DDBJ whole genome shotgun (WGS) entry which is preliminary data.</text>
</comment>
<dbReference type="NCBIfam" id="NF009150">
    <property type="entry name" value="PRK12497.1-3"/>
    <property type="match status" value="1"/>
</dbReference>
<dbReference type="InterPro" id="IPR003509">
    <property type="entry name" value="UPF0102_YraN-like"/>
</dbReference>
<reference evidence="3 4" key="1">
    <citation type="submission" date="2016-06" db="EMBL/GenBank/DDBJ databases">
        <authorList>
            <person name="Kjaerup R.B."/>
            <person name="Dalgaard T.S."/>
            <person name="Juul-Madsen H.R."/>
        </authorList>
    </citation>
    <scope>NUCLEOTIDE SEQUENCE [LARGE SCALE GENOMIC DNA]</scope>
    <source>
        <strain evidence="3 4">373-A1</strain>
    </source>
</reference>
<protein>
    <recommendedName>
        <fullName evidence="2">UPF0102 protein CP373A1_07090</fullName>
    </recommendedName>
</protein>
<keyword evidence="4" id="KW-1185">Reference proteome</keyword>
<comment type="similarity">
    <text evidence="1 2">Belongs to the UPF0102 family.</text>
</comment>
<name>A0A174VP88_9CLOT</name>
<proteinExistence type="inferred from homology"/>
<dbReference type="Gene3D" id="3.40.1350.10">
    <property type="match status" value="1"/>
</dbReference>
<dbReference type="eggNOG" id="COG0792">
    <property type="taxonomic scope" value="Bacteria"/>
</dbReference>
<dbReference type="Proteomes" id="UP000092714">
    <property type="component" value="Unassembled WGS sequence"/>
</dbReference>
<dbReference type="HAMAP" id="MF_00048">
    <property type="entry name" value="UPF0102"/>
    <property type="match status" value="1"/>
</dbReference>
<accession>A0A174VP88</accession>
<dbReference type="CDD" id="cd20736">
    <property type="entry name" value="PoNe_Nuclease"/>
    <property type="match status" value="1"/>
</dbReference>
<sequence>MKNMKKLLGNHGEDIAANYYLNNGYTILDRNFLIKKGEMDLIVKKNDVIVFVEVKSRSNNSFGTPCESVTFSKQKNIKYLSKYYLTIHNLYNYYVRYDVAEIYFNYYDNSYKLNIISDAFR</sequence>
<dbReference type="Pfam" id="PF02021">
    <property type="entry name" value="UPF0102"/>
    <property type="match status" value="1"/>
</dbReference>
<evidence type="ECO:0000313" key="4">
    <source>
        <dbReference type="Proteomes" id="UP000092714"/>
    </source>
</evidence>
<dbReference type="InterPro" id="IPR011856">
    <property type="entry name" value="tRNA_endonuc-like_dom_sf"/>
</dbReference>
<dbReference type="RefSeq" id="WP_027097525.1">
    <property type="nucleotide sequence ID" value="NZ_JADNCW010000001.1"/>
</dbReference>
<organism evidence="3 4">
    <name type="scientific">Clostridium paraputrificum</name>
    <dbReference type="NCBI Taxonomy" id="29363"/>
    <lineage>
        <taxon>Bacteria</taxon>
        <taxon>Bacillati</taxon>
        <taxon>Bacillota</taxon>
        <taxon>Clostridia</taxon>
        <taxon>Eubacteriales</taxon>
        <taxon>Clostridiaceae</taxon>
        <taxon>Clostridium</taxon>
    </lineage>
</organism>
<gene>
    <name evidence="3" type="ORF">CP373A1_07090</name>
</gene>
<dbReference type="SUPFAM" id="SSF52980">
    <property type="entry name" value="Restriction endonuclease-like"/>
    <property type="match status" value="1"/>
</dbReference>
<evidence type="ECO:0000256" key="1">
    <source>
        <dbReference type="ARBA" id="ARBA00006738"/>
    </source>
</evidence>
<dbReference type="OrthoDB" id="9802516at2"/>